<organism evidence="2 3">
    <name type="scientific">Blattamonas nauphoetae</name>
    <dbReference type="NCBI Taxonomy" id="2049346"/>
    <lineage>
        <taxon>Eukaryota</taxon>
        <taxon>Metamonada</taxon>
        <taxon>Preaxostyla</taxon>
        <taxon>Oxymonadida</taxon>
        <taxon>Blattamonas</taxon>
    </lineage>
</organism>
<name>A0ABQ9X5U5_9EUKA</name>
<dbReference type="PANTHER" id="PTHR15663:SF4">
    <property type="entry name" value="COMM DOMAIN-CONTAINING PROTEIN 9"/>
    <property type="match status" value="1"/>
</dbReference>
<dbReference type="Pfam" id="PF20923">
    <property type="entry name" value="COMMD9_HN"/>
    <property type="match status" value="1"/>
</dbReference>
<dbReference type="EMBL" id="JARBJD010000209">
    <property type="protein sequence ID" value="KAK2947153.1"/>
    <property type="molecule type" value="Genomic_DNA"/>
</dbReference>
<gene>
    <name evidence="2" type="ORF">BLNAU_17929</name>
</gene>
<sequence length="196" mass="21920">MSLSQIDFQSLGIFLRCPKRSVAEELVNKCFQYRYTALPDAEITSYASLFQESNDNIRSLADALIALVKTAIFYQCSTQEAVSNIFPGDFQTNLKNLLSTIISTQMPAWNNEMQSSQLSIPKFKTLDWNINLKTSHSGTTHSTVPTAMVKIEIENIADSQTNDHIEFEMGRETLQAMLDGLGKIRDQLQSVAAADE</sequence>
<reference evidence="2 3" key="1">
    <citation type="journal article" date="2022" name="bioRxiv">
        <title>Genomics of Preaxostyla Flagellates Illuminates Evolutionary Transitions and the Path Towards Mitochondrial Loss.</title>
        <authorList>
            <person name="Novak L.V.F."/>
            <person name="Treitli S.C."/>
            <person name="Pyrih J."/>
            <person name="Halakuc P."/>
            <person name="Pipaliya S.V."/>
            <person name="Vacek V."/>
            <person name="Brzon O."/>
            <person name="Soukal P."/>
            <person name="Eme L."/>
            <person name="Dacks J.B."/>
            <person name="Karnkowska A."/>
            <person name="Elias M."/>
            <person name="Hampl V."/>
        </authorList>
    </citation>
    <scope>NUCLEOTIDE SEQUENCE [LARGE SCALE GENOMIC DNA]</scope>
    <source>
        <strain evidence="2">NAU3</strain>
        <tissue evidence="2">Gut</tissue>
    </source>
</reference>
<accession>A0ABQ9X5U5</accession>
<evidence type="ECO:0000313" key="3">
    <source>
        <dbReference type="Proteomes" id="UP001281761"/>
    </source>
</evidence>
<dbReference type="Proteomes" id="UP001281761">
    <property type="component" value="Unassembled WGS sequence"/>
</dbReference>
<protein>
    <submittedName>
        <fullName evidence="2">COMM domain containing 9</fullName>
    </submittedName>
</protein>
<dbReference type="PROSITE" id="PS51269">
    <property type="entry name" value="COMM"/>
    <property type="match status" value="1"/>
</dbReference>
<dbReference type="InterPro" id="IPR048676">
    <property type="entry name" value="COMMD9_N"/>
</dbReference>
<dbReference type="InterPro" id="IPR037360">
    <property type="entry name" value="COMMD9"/>
</dbReference>
<keyword evidence="3" id="KW-1185">Reference proteome</keyword>
<evidence type="ECO:0000313" key="2">
    <source>
        <dbReference type="EMBL" id="KAK2947153.1"/>
    </source>
</evidence>
<proteinExistence type="predicted"/>
<feature type="domain" description="COMM" evidence="1">
    <location>
        <begin position="122"/>
        <end position="192"/>
    </location>
</feature>
<comment type="caution">
    <text evidence="2">The sequence shown here is derived from an EMBL/GenBank/DDBJ whole genome shotgun (WGS) entry which is preliminary data.</text>
</comment>
<dbReference type="PANTHER" id="PTHR15663">
    <property type="entry name" value="COMM DOMAIN-CONTAINING PROTEIN 9"/>
    <property type="match status" value="1"/>
</dbReference>
<dbReference type="InterPro" id="IPR017920">
    <property type="entry name" value="COMM"/>
</dbReference>
<evidence type="ECO:0000259" key="1">
    <source>
        <dbReference type="PROSITE" id="PS51269"/>
    </source>
</evidence>
<dbReference type="Pfam" id="PF07258">
    <property type="entry name" value="COMM_domain"/>
    <property type="match status" value="1"/>
</dbReference>